<keyword evidence="3" id="KW-1185">Reference proteome</keyword>
<dbReference type="Proteomes" id="UP001236404">
    <property type="component" value="Unassembled WGS sequence"/>
</dbReference>
<sequence length="832" mass="86457">MKKTFRAVGAAGLAAATIVTGLSFGPAAAHAGTPQQPSEAGASNSTSATQVAMIVLQDTSKAFNGLGEPTSGERLLANPQATREAAEQFAETWQLPVEGHEGAVSRNGLCLTNSGKLVAILPRPCNGSRSQLIKWATTSNDYVKGPALSFVETPGYFVSFTGARNYLWNENAAGGDVVHLKTFAAEVTQTDVNAGTATISGPVPSDVTSVRVKWTDEAGLAKQKTASVTDGKYSAYLSGLKLGTTTVELEAREGSVVVASTTVDVKLEVAPVTATATFGDDVHTVVQVSGTAQPNARVTVRHGENDLVTVKADAEGKWSTPITAPNMPGNYELTVGQEIRGQDNGRVSLDIDYGAGVVVTSPDDDFVLEPGEALDLEGTAPAGTEVKVYEKGTDGVLASTTAAKNNTWFASVDGLEDREYTLVAEGITKGYNRTRAELTVNPGKSTAKPLVIESPADGSTITSPTKQITFTGTGEPGAKVRIATGTPGRTVVDTTVNSSGTWTGTGELAYGVDYALVTTYTVPGQAPVSGTHHVHVDPTSVSKPFEVASPAEGSTVVAADKKVPFAIKGTTGTEVKIWNWSGKDRVIASGTIGATGDLTLTGELNNQNTRYDLFVEYTEPGKTTQSLTRSITVASSDMVTQPFEVSSPAEGSTVVAADKKVPFAITGTTGTEVKIWNWSGKDRVIASGTIGATGSLTLTGELNNQNTRYDLFVEYTEPGKTTQSLTRTITVAAAAATKPFAFTNPAEGAVVPLTANGTIAVSGEGAPGGTVTIWNWHTKDRVVTGTPLTVGPDGSWSGTAYLGAQGYALHVEYTAPGSTTPEVLTRNITTTN</sequence>
<feature type="chain" id="PRO_5047413448" description="Bacterial Ig domain-containing protein" evidence="1">
    <location>
        <begin position="32"/>
        <end position="832"/>
    </location>
</feature>
<evidence type="ECO:0000313" key="3">
    <source>
        <dbReference type="Proteomes" id="UP001236404"/>
    </source>
</evidence>
<dbReference type="InterPro" id="IPR013783">
    <property type="entry name" value="Ig-like_fold"/>
</dbReference>
<evidence type="ECO:0000313" key="2">
    <source>
        <dbReference type="EMBL" id="MDM7892030.1"/>
    </source>
</evidence>
<proteinExistence type="predicted"/>
<dbReference type="EMBL" id="JAUCMN010000006">
    <property type="protein sequence ID" value="MDM7892030.1"/>
    <property type="molecule type" value="Genomic_DNA"/>
</dbReference>
<dbReference type="Gene3D" id="2.60.40.10">
    <property type="entry name" value="Immunoglobulins"/>
    <property type="match status" value="2"/>
</dbReference>
<dbReference type="RefSeq" id="WP_289473767.1">
    <property type="nucleotide sequence ID" value="NZ_JAUCMN010000006.1"/>
</dbReference>
<organism evidence="2 3">
    <name type="scientific">Curtobacterium caseinilyticum</name>
    <dbReference type="NCBI Taxonomy" id="3055137"/>
    <lineage>
        <taxon>Bacteria</taxon>
        <taxon>Bacillati</taxon>
        <taxon>Actinomycetota</taxon>
        <taxon>Actinomycetes</taxon>
        <taxon>Micrococcales</taxon>
        <taxon>Microbacteriaceae</taxon>
        <taxon>Curtobacterium</taxon>
    </lineage>
</organism>
<accession>A0ABT7TR19</accession>
<comment type="caution">
    <text evidence="2">The sequence shown here is derived from an EMBL/GenBank/DDBJ whole genome shotgun (WGS) entry which is preliminary data.</text>
</comment>
<evidence type="ECO:0008006" key="4">
    <source>
        <dbReference type="Google" id="ProtNLM"/>
    </source>
</evidence>
<protein>
    <recommendedName>
        <fullName evidence="4">Bacterial Ig domain-containing protein</fullName>
    </recommendedName>
</protein>
<name>A0ABT7TR19_9MICO</name>
<feature type="signal peptide" evidence="1">
    <location>
        <begin position="1"/>
        <end position="31"/>
    </location>
</feature>
<reference evidence="2 3" key="1">
    <citation type="submission" date="2023-06" db="EMBL/GenBank/DDBJ databases">
        <authorList>
            <person name="Feng G."/>
            <person name="Li J."/>
            <person name="Zhu H."/>
        </authorList>
    </citation>
    <scope>NUCLEOTIDE SEQUENCE [LARGE SCALE GENOMIC DNA]</scope>
    <source>
        <strain evidence="2 3">RHCKG28</strain>
    </source>
</reference>
<gene>
    <name evidence="2" type="ORF">QUG93_10060</name>
</gene>
<keyword evidence="1" id="KW-0732">Signal</keyword>
<evidence type="ECO:0000256" key="1">
    <source>
        <dbReference type="SAM" id="SignalP"/>
    </source>
</evidence>